<evidence type="ECO:0000313" key="8">
    <source>
        <dbReference type="Proteomes" id="UP000581135"/>
    </source>
</evidence>
<dbReference type="InterPro" id="IPR017871">
    <property type="entry name" value="ABC_transporter-like_CS"/>
</dbReference>
<feature type="domain" description="ABC transporter" evidence="6">
    <location>
        <begin position="12"/>
        <end position="242"/>
    </location>
</feature>
<sequence length="242" mass="25796">MTDGIERASTGFSIEGLEAFYGAAQILFGVDLTLAPGELVALVGRNGAGKSTILKAVVGLGARACGSIRYGGTELLGMPTHKIASLGVGYVPEERRVFAELTVAENLLAGARTSQSGSQRWTFDSVLELFPALSKLLDRRAGLLSGGEQQMLTVARTLMGNPTLLLLDEPSEGLAPLIVRQMSDAIAELKREGIAILLSEQNLQFARRLCDRAYILEKGRILATGDLGSLLDDKHVSRALMV</sequence>
<accession>A0A839SST3</accession>
<evidence type="ECO:0000259" key="6">
    <source>
        <dbReference type="PROSITE" id="PS50893"/>
    </source>
</evidence>
<dbReference type="GO" id="GO:0015658">
    <property type="term" value="F:branched-chain amino acid transmembrane transporter activity"/>
    <property type="evidence" value="ECO:0007669"/>
    <property type="project" value="TreeGrafter"/>
</dbReference>
<dbReference type="GO" id="GO:0015807">
    <property type="term" value="P:L-amino acid transport"/>
    <property type="evidence" value="ECO:0007669"/>
    <property type="project" value="TreeGrafter"/>
</dbReference>
<keyword evidence="8" id="KW-1185">Reference proteome</keyword>
<dbReference type="SUPFAM" id="SSF52540">
    <property type="entry name" value="P-loop containing nucleoside triphosphate hydrolases"/>
    <property type="match status" value="1"/>
</dbReference>
<comment type="similarity">
    <text evidence="1">Belongs to the ABC transporter superfamily.</text>
</comment>
<dbReference type="AlphaFoldDB" id="A0A839SST3"/>
<dbReference type="Proteomes" id="UP000581135">
    <property type="component" value="Unassembled WGS sequence"/>
</dbReference>
<comment type="caution">
    <text evidence="7">The sequence shown here is derived from an EMBL/GenBank/DDBJ whole genome shotgun (WGS) entry which is preliminary data.</text>
</comment>
<dbReference type="InterPro" id="IPR027417">
    <property type="entry name" value="P-loop_NTPase"/>
</dbReference>
<dbReference type="Pfam" id="PF00005">
    <property type="entry name" value="ABC_tran"/>
    <property type="match status" value="1"/>
</dbReference>
<evidence type="ECO:0000256" key="4">
    <source>
        <dbReference type="ARBA" id="ARBA00022840"/>
    </source>
</evidence>
<proteinExistence type="inferred from homology"/>
<protein>
    <submittedName>
        <fullName evidence="7">Branched-chain amino acid transport system ATP-binding protein</fullName>
    </submittedName>
</protein>
<reference evidence="7 8" key="1">
    <citation type="submission" date="2020-08" db="EMBL/GenBank/DDBJ databases">
        <title>Genomic Encyclopedia of Type Strains, Phase III (KMG-III): the genomes of soil and plant-associated and newly described type strains.</title>
        <authorList>
            <person name="Whitman W."/>
        </authorList>
    </citation>
    <scope>NUCLEOTIDE SEQUENCE [LARGE SCALE GENOMIC DNA]</scope>
    <source>
        <strain evidence="7 8">CECT 8803</strain>
    </source>
</reference>
<keyword evidence="2" id="KW-0813">Transport</keyword>
<dbReference type="PROSITE" id="PS00211">
    <property type="entry name" value="ABC_TRANSPORTER_1"/>
    <property type="match status" value="1"/>
</dbReference>
<keyword evidence="3" id="KW-0547">Nucleotide-binding</keyword>
<dbReference type="CDD" id="cd03224">
    <property type="entry name" value="ABC_TM1139_LivF_branched"/>
    <property type="match status" value="1"/>
</dbReference>
<evidence type="ECO:0000256" key="1">
    <source>
        <dbReference type="ARBA" id="ARBA00005417"/>
    </source>
</evidence>
<dbReference type="PROSITE" id="PS50893">
    <property type="entry name" value="ABC_TRANSPORTER_2"/>
    <property type="match status" value="1"/>
</dbReference>
<organism evidence="7 8">
    <name type="scientific">Limibacillus halophilus</name>
    <dbReference type="NCBI Taxonomy" id="1579333"/>
    <lineage>
        <taxon>Bacteria</taxon>
        <taxon>Pseudomonadati</taxon>
        <taxon>Pseudomonadota</taxon>
        <taxon>Alphaproteobacteria</taxon>
        <taxon>Rhodospirillales</taxon>
        <taxon>Rhodovibrionaceae</taxon>
        <taxon>Limibacillus</taxon>
    </lineage>
</organism>
<dbReference type="InterPro" id="IPR003593">
    <property type="entry name" value="AAA+_ATPase"/>
</dbReference>
<dbReference type="EMBL" id="JACHXA010000002">
    <property type="protein sequence ID" value="MBB3064386.1"/>
    <property type="molecule type" value="Genomic_DNA"/>
</dbReference>
<evidence type="ECO:0000313" key="7">
    <source>
        <dbReference type="EMBL" id="MBB3064386.1"/>
    </source>
</evidence>
<dbReference type="InterPro" id="IPR003439">
    <property type="entry name" value="ABC_transporter-like_ATP-bd"/>
</dbReference>
<dbReference type="RefSeq" id="WP_183415217.1">
    <property type="nucleotide sequence ID" value="NZ_JACHXA010000002.1"/>
</dbReference>
<keyword evidence="5" id="KW-0029">Amino-acid transport</keyword>
<gene>
    <name evidence="7" type="ORF">FHR98_000658</name>
</gene>
<dbReference type="InterPro" id="IPR052156">
    <property type="entry name" value="BCAA_Transport_ATP-bd_LivF"/>
</dbReference>
<dbReference type="PANTHER" id="PTHR43820:SF2">
    <property type="entry name" value="ABC TRANSPORTER ATP-BINDING PROTEIN"/>
    <property type="match status" value="1"/>
</dbReference>
<evidence type="ECO:0000256" key="2">
    <source>
        <dbReference type="ARBA" id="ARBA00022448"/>
    </source>
</evidence>
<keyword evidence="4 7" id="KW-0067">ATP-binding</keyword>
<evidence type="ECO:0000256" key="3">
    <source>
        <dbReference type="ARBA" id="ARBA00022741"/>
    </source>
</evidence>
<dbReference type="PANTHER" id="PTHR43820">
    <property type="entry name" value="HIGH-AFFINITY BRANCHED-CHAIN AMINO ACID TRANSPORT ATP-BINDING PROTEIN LIVF"/>
    <property type="match status" value="1"/>
</dbReference>
<evidence type="ECO:0000256" key="5">
    <source>
        <dbReference type="ARBA" id="ARBA00022970"/>
    </source>
</evidence>
<dbReference type="GO" id="GO:0016887">
    <property type="term" value="F:ATP hydrolysis activity"/>
    <property type="evidence" value="ECO:0007669"/>
    <property type="project" value="InterPro"/>
</dbReference>
<name>A0A839SST3_9PROT</name>
<dbReference type="Gene3D" id="3.40.50.300">
    <property type="entry name" value="P-loop containing nucleotide triphosphate hydrolases"/>
    <property type="match status" value="1"/>
</dbReference>
<dbReference type="SMART" id="SM00382">
    <property type="entry name" value="AAA"/>
    <property type="match status" value="1"/>
</dbReference>
<dbReference type="GO" id="GO:0005524">
    <property type="term" value="F:ATP binding"/>
    <property type="evidence" value="ECO:0007669"/>
    <property type="project" value="UniProtKB-KW"/>
</dbReference>